<feature type="transmembrane region" description="Helical" evidence="1">
    <location>
        <begin position="341"/>
        <end position="358"/>
    </location>
</feature>
<dbReference type="Proteomes" id="UP001165524">
    <property type="component" value="Unassembled WGS sequence"/>
</dbReference>
<feature type="transmembrane region" description="Helical" evidence="1">
    <location>
        <begin position="220"/>
        <end position="243"/>
    </location>
</feature>
<name>A0ABT0EAJ3_9GAMM</name>
<feature type="transmembrane region" description="Helical" evidence="1">
    <location>
        <begin position="461"/>
        <end position="481"/>
    </location>
</feature>
<evidence type="ECO:0000313" key="2">
    <source>
        <dbReference type="EMBL" id="MCK0538856.1"/>
    </source>
</evidence>
<accession>A0ABT0EAJ3</accession>
<comment type="caution">
    <text evidence="2">The sequence shown here is derived from an EMBL/GenBank/DDBJ whole genome shotgun (WGS) entry which is preliminary data.</text>
</comment>
<keyword evidence="1" id="KW-1133">Transmembrane helix</keyword>
<dbReference type="EMBL" id="JALKII010000017">
    <property type="protein sequence ID" value="MCK0538856.1"/>
    <property type="molecule type" value="Genomic_DNA"/>
</dbReference>
<feature type="transmembrane region" description="Helical" evidence="1">
    <location>
        <begin position="378"/>
        <end position="406"/>
    </location>
</feature>
<gene>
    <name evidence="2" type="ORF">MU846_14180</name>
</gene>
<reference evidence="2" key="1">
    <citation type="submission" date="2022-04" db="EMBL/GenBank/DDBJ databases">
        <title>Alcanivorax sp. CY1518 draft genome sequence.</title>
        <authorList>
            <person name="Zhao G."/>
            <person name="An M."/>
        </authorList>
    </citation>
    <scope>NUCLEOTIDE SEQUENCE</scope>
    <source>
        <strain evidence="2">CY1518</strain>
    </source>
</reference>
<feature type="transmembrane region" description="Helical" evidence="1">
    <location>
        <begin position="264"/>
        <end position="282"/>
    </location>
</feature>
<proteinExistence type="predicted"/>
<feature type="transmembrane region" description="Helical" evidence="1">
    <location>
        <begin position="20"/>
        <end position="40"/>
    </location>
</feature>
<keyword evidence="3" id="KW-1185">Reference proteome</keyword>
<keyword evidence="1" id="KW-0472">Membrane</keyword>
<feature type="transmembrane region" description="Helical" evidence="1">
    <location>
        <begin position="67"/>
        <end position="85"/>
    </location>
</feature>
<feature type="transmembrane region" description="Helical" evidence="1">
    <location>
        <begin position="192"/>
        <end position="214"/>
    </location>
</feature>
<feature type="transmembrane region" description="Helical" evidence="1">
    <location>
        <begin position="418"/>
        <end position="441"/>
    </location>
</feature>
<feature type="transmembrane region" description="Helical" evidence="1">
    <location>
        <begin position="97"/>
        <end position="118"/>
    </location>
</feature>
<sequence length="482" mass="51753">MRVPSHAETNGDLIRPSLLLYRAAGYAMPLCMIATLLHLITDLSFASWLARPALVVYLLMQARHLTGMARVVLVATVAGSAATIMSHPEPVPLLLQALDRFCFFATFMASLSLLRLAALRSRLIREAGHALIHQKPSWRYPAISMGTMSFGIILNIGALSLFGTMIQKGNTLRSAGGDEALRAARERRMILAMLRGFALTPLTSPLGIAVVVLLSSMPQLTWPMLLPLALPIAAVMMLTGWWLDWFQGPPLAPGSKRVRPSLRPLARFSLIVVAITATALLLSPIGNMGLPVAVLIACPACAFVWLASQRTRLAGGTGTARAGMLVWRRSAQIFAANRSEIVILGGSAFVGALITPWVDIELLNAWLVSTGLQGLGLAVAAMFLTLACGQFGLNPIISVTLILSLLPDPQALGLAPEVLAVALMSAWTLSMMSSPFTTILLMVSNFCGRSPYFVAWRWNGLYYLLCIPLIIAVLAIGQALLG</sequence>
<keyword evidence="1" id="KW-0812">Transmembrane</keyword>
<dbReference type="RefSeq" id="WP_246953883.1">
    <property type="nucleotide sequence ID" value="NZ_JALKII010000017.1"/>
</dbReference>
<evidence type="ECO:0000256" key="1">
    <source>
        <dbReference type="SAM" id="Phobius"/>
    </source>
</evidence>
<organism evidence="2 3">
    <name type="scientific">Alcanivorax quisquiliarum</name>
    <dbReference type="NCBI Taxonomy" id="2933565"/>
    <lineage>
        <taxon>Bacteria</taxon>
        <taxon>Pseudomonadati</taxon>
        <taxon>Pseudomonadota</taxon>
        <taxon>Gammaproteobacteria</taxon>
        <taxon>Oceanospirillales</taxon>
        <taxon>Alcanivoracaceae</taxon>
        <taxon>Alcanivorax</taxon>
    </lineage>
</organism>
<evidence type="ECO:0000313" key="3">
    <source>
        <dbReference type="Proteomes" id="UP001165524"/>
    </source>
</evidence>
<protein>
    <submittedName>
        <fullName evidence="2">Uncharacterized protein</fullName>
    </submittedName>
</protein>
<feature type="transmembrane region" description="Helical" evidence="1">
    <location>
        <begin position="138"/>
        <end position="163"/>
    </location>
</feature>
<feature type="transmembrane region" description="Helical" evidence="1">
    <location>
        <begin position="288"/>
        <end position="307"/>
    </location>
</feature>